<dbReference type="GO" id="GO:0000902">
    <property type="term" value="P:cell morphogenesis"/>
    <property type="evidence" value="ECO:0007669"/>
    <property type="project" value="TreeGrafter"/>
</dbReference>
<feature type="transmembrane region" description="Helical" evidence="20">
    <location>
        <begin position="498"/>
        <end position="520"/>
    </location>
</feature>
<keyword evidence="6" id="KW-1003">Cell membrane</keyword>
<proteinExistence type="predicted"/>
<dbReference type="GO" id="GO:0043005">
    <property type="term" value="C:neuron projection"/>
    <property type="evidence" value="ECO:0007669"/>
    <property type="project" value="TreeGrafter"/>
</dbReference>
<dbReference type="GO" id="GO:0009986">
    <property type="term" value="C:cell surface"/>
    <property type="evidence" value="ECO:0007669"/>
    <property type="project" value="UniProtKB-SubCell"/>
</dbReference>
<dbReference type="GO" id="GO:0045296">
    <property type="term" value="F:cadherin binding"/>
    <property type="evidence" value="ECO:0007669"/>
    <property type="project" value="TreeGrafter"/>
</dbReference>
<evidence type="ECO:0000256" key="1">
    <source>
        <dbReference type="ARBA" id="ARBA00004135"/>
    </source>
</evidence>
<keyword evidence="15 20" id="KW-0472">Membrane</keyword>
<dbReference type="FunFam" id="2.60.40.60:FF:000022">
    <property type="entry name" value="Cadherin 2"/>
    <property type="match status" value="1"/>
</dbReference>
<dbReference type="STRING" id="7757.ENSPMAP00000000656"/>
<dbReference type="AlphaFoldDB" id="S4R626"/>
<keyword evidence="7" id="KW-0165">Cleavage on pair of basic residues</keyword>
<evidence type="ECO:0000256" key="7">
    <source>
        <dbReference type="ARBA" id="ARBA00022685"/>
    </source>
</evidence>
<evidence type="ECO:0000256" key="17">
    <source>
        <dbReference type="PROSITE-ProRule" id="PRU00043"/>
    </source>
</evidence>
<evidence type="ECO:0000256" key="20">
    <source>
        <dbReference type="SAM" id="Phobius"/>
    </source>
</evidence>
<dbReference type="Ensembl" id="ENSPMAT00000000657.1">
    <property type="protein sequence ID" value="ENSPMAP00000000656.1"/>
    <property type="gene ID" value="ENSPMAG00000000593.1"/>
</dbReference>
<dbReference type="InterPro" id="IPR027397">
    <property type="entry name" value="Catenin-bd_sf"/>
</dbReference>
<dbReference type="InterPro" id="IPR002126">
    <property type="entry name" value="Cadherin-like_dom"/>
</dbReference>
<dbReference type="PROSITE" id="PS50268">
    <property type="entry name" value="CADHERIN_2"/>
    <property type="match status" value="4"/>
</dbReference>
<dbReference type="GO" id="GO:0045177">
    <property type="term" value="C:apical part of cell"/>
    <property type="evidence" value="ECO:0007669"/>
    <property type="project" value="TreeGrafter"/>
</dbReference>
<dbReference type="GO" id="GO:0044331">
    <property type="term" value="P:cell-cell adhesion mediated by cadherin"/>
    <property type="evidence" value="ECO:0007669"/>
    <property type="project" value="TreeGrafter"/>
</dbReference>
<dbReference type="GO" id="GO:0005912">
    <property type="term" value="C:adherens junction"/>
    <property type="evidence" value="ECO:0007669"/>
    <property type="project" value="UniProtKB-SubCell"/>
</dbReference>
<dbReference type="GO" id="GO:0048787">
    <property type="term" value="C:presynaptic active zone membrane"/>
    <property type="evidence" value="ECO:0007669"/>
    <property type="project" value="TreeGrafter"/>
</dbReference>
<feature type="domain" description="Cadherin" evidence="21">
    <location>
        <begin position="160"/>
        <end position="264"/>
    </location>
</feature>
<feature type="domain" description="Cadherin" evidence="21">
    <location>
        <begin position="35"/>
        <end position="145"/>
    </location>
</feature>
<dbReference type="GO" id="GO:0007156">
    <property type="term" value="P:homophilic cell adhesion via plasma membrane adhesion molecules"/>
    <property type="evidence" value="ECO:0007669"/>
    <property type="project" value="InterPro"/>
</dbReference>
<dbReference type="Gene3D" id="2.60.40.60">
    <property type="entry name" value="Cadherins"/>
    <property type="match status" value="4"/>
</dbReference>
<dbReference type="GO" id="GO:0005509">
    <property type="term" value="F:calcium ion binding"/>
    <property type="evidence" value="ECO:0007669"/>
    <property type="project" value="UniProtKB-UniRule"/>
</dbReference>
<dbReference type="InterPro" id="IPR039808">
    <property type="entry name" value="Cadherin"/>
</dbReference>
<feature type="domain" description="Cadherin" evidence="21">
    <location>
        <begin position="390"/>
        <end position="489"/>
    </location>
</feature>
<dbReference type="PROSITE" id="PS00232">
    <property type="entry name" value="CADHERIN_1"/>
    <property type="match status" value="3"/>
</dbReference>
<dbReference type="GO" id="GO:0030057">
    <property type="term" value="C:desmosome"/>
    <property type="evidence" value="ECO:0007669"/>
    <property type="project" value="UniProtKB-SubCell"/>
</dbReference>
<dbReference type="GeneTree" id="ENSGT01030000234624"/>
<keyword evidence="9" id="KW-0479">Metal-binding</keyword>
<keyword evidence="10" id="KW-0677">Repeat</keyword>
<dbReference type="GO" id="GO:0005737">
    <property type="term" value="C:cytoplasm"/>
    <property type="evidence" value="ECO:0007669"/>
    <property type="project" value="TreeGrafter"/>
</dbReference>
<keyword evidence="13" id="KW-0965">Cell junction</keyword>
<dbReference type="SUPFAM" id="SSF49313">
    <property type="entry name" value="Cadherin-like"/>
    <property type="match status" value="4"/>
</dbReference>
<dbReference type="PANTHER" id="PTHR24027">
    <property type="entry name" value="CADHERIN-23"/>
    <property type="match status" value="1"/>
</dbReference>
<keyword evidence="11 17" id="KW-0106">Calcium</keyword>
<evidence type="ECO:0000256" key="8">
    <source>
        <dbReference type="ARBA" id="ARBA00022692"/>
    </source>
</evidence>
<keyword evidence="14 20" id="KW-1133">Transmembrane helix</keyword>
<dbReference type="InterPro" id="IPR000233">
    <property type="entry name" value="Cadherin_Y-type_LIR"/>
</dbReference>
<reference evidence="22" key="2">
    <citation type="submission" date="2025-09" db="UniProtKB">
        <authorList>
            <consortium name="Ensembl"/>
        </authorList>
    </citation>
    <scope>IDENTIFICATION</scope>
</reference>
<evidence type="ECO:0000313" key="22">
    <source>
        <dbReference type="Ensembl" id="ENSPMAP00000000656.1"/>
    </source>
</evidence>
<dbReference type="OMA" id="HEVEMCE"/>
<evidence type="ECO:0000256" key="19">
    <source>
        <dbReference type="RuleBase" id="RU004357"/>
    </source>
</evidence>
<dbReference type="FunFam" id="2.60.40.60:FF:000083">
    <property type="entry name" value="Desmoglein 1"/>
    <property type="match status" value="1"/>
</dbReference>
<sequence length="674" mass="72555">WQLKGHAISTSGLQVEDPCDLKITIIDQNDNPPVFNISFQGAVKEGSPPGTMVMQLIATDRDDPKTANARLFYKILSQTPSGKLFAVNEKTGIVTTLSSGLDRETTSSYSLSVMATDSIGAGHGLSSMASYTVRLIDINDNAPAFNSKSFSGTAVENMVGATVATIACSDRDEEFSANWRAVYTIVSGNSGGWFAVHTDPKTNQGVITTIKALDYESMQKAQLGVSVQNEVPLLTSTGQVISGYKYDSSTVSVTVLNQAEGPVFMPPERRVSIAEGVAVATLLTTFTAQDGDRDPNARIRYQKIMDPANWLRIDPVTGAVYTTAVLDRESPYVHNNTYTATILAIKDGPPSMTSTGTLVLAVQDINDHAPALLNGNVTSCTRDDPTQANITAIDRDNYPNAGPLRFEVVGNEAQALWAIQPIDGAVTDRSAYIVYRNGKAPHHIHEVPVRIQDRQGKASEHMVHVGICECFDNSDVCKQWPFVPPAPLVGGAGLSPGAIAALVLSLLLLPLLALLLMLLFSKCCPMGVAGAGGAGKGKLFMVPADDGIKGSLMSYHDEGAGEVDKSCVLMQCQRWERLSDHGTWAHPGRLRRVEAPPVITESTSSYHYRSLQSHREGVKLFYSKAKSLADRDPSAPPYETLLIYDYEGNATPTDSLSVCSVIVDEEARTSRLIS</sequence>
<evidence type="ECO:0000256" key="10">
    <source>
        <dbReference type="ARBA" id="ARBA00022737"/>
    </source>
</evidence>
<dbReference type="GO" id="GO:0099634">
    <property type="term" value="C:postsynaptic specialization membrane"/>
    <property type="evidence" value="ECO:0007669"/>
    <property type="project" value="TreeGrafter"/>
</dbReference>
<reference evidence="22" key="1">
    <citation type="submission" date="2025-08" db="UniProtKB">
        <authorList>
            <consortium name="Ensembl"/>
        </authorList>
    </citation>
    <scope>IDENTIFICATION</scope>
</reference>
<name>S4R626_PETMA</name>
<dbReference type="HOGENOM" id="CLU_005284_2_0_1"/>
<dbReference type="PANTHER" id="PTHR24027:SF79">
    <property type="entry name" value="CADHERIN-2"/>
    <property type="match status" value="1"/>
</dbReference>
<accession>S4R626</accession>
<evidence type="ECO:0000256" key="15">
    <source>
        <dbReference type="ARBA" id="ARBA00023136"/>
    </source>
</evidence>
<dbReference type="GO" id="GO:0030027">
    <property type="term" value="C:lamellipodium"/>
    <property type="evidence" value="ECO:0007669"/>
    <property type="project" value="TreeGrafter"/>
</dbReference>
<evidence type="ECO:0000256" key="11">
    <source>
        <dbReference type="ARBA" id="ARBA00022837"/>
    </source>
</evidence>
<dbReference type="GO" id="GO:0007416">
    <property type="term" value="P:synapse assembly"/>
    <property type="evidence" value="ECO:0007669"/>
    <property type="project" value="TreeGrafter"/>
</dbReference>
<feature type="domain" description="Cadherin" evidence="21">
    <location>
        <begin position="265"/>
        <end position="372"/>
    </location>
</feature>
<evidence type="ECO:0000256" key="2">
    <source>
        <dbReference type="ARBA" id="ARBA00004241"/>
    </source>
</evidence>
<evidence type="ECO:0000256" key="5">
    <source>
        <dbReference type="ARBA" id="ARBA00004568"/>
    </source>
</evidence>
<dbReference type="InterPro" id="IPR020894">
    <property type="entry name" value="Cadherin_CS"/>
</dbReference>
<evidence type="ECO:0000256" key="13">
    <source>
        <dbReference type="ARBA" id="ARBA00022949"/>
    </source>
</evidence>
<dbReference type="GO" id="GO:0034332">
    <property type="term" value="P:adherens junction organization"/>
    <property type="evidence" value="ECO:0007669"/>
    <property type="project" value="TreeGrafter"/>
</dbReference>
<dbReference type="InterPro" id="IPR015919">
    <property type="entry name" value="Cadherin-like_sf"/>
</dbReference>
<protein>
    <recommendedName>
        <fullName evidence="21">Cadherin domain-containing protein</fullName>
    </recommendedName>
</protein>
<evidence type="ECO:0000256" key="16">
    <source>
        <dbReference type="ARBA" id="ARBA00023180"/>
    </source>
</evidence>
<dbReference type="Pfam" id="PF00028">
    <property type="entry name" value="Cadherin"/>
    <property type="match status" value="3"/>
</dbReference>
<dbReference type="FunFam" id="2.60.40.60:FF:000074">
    <property type="entry name" value="Desmoglein 4"/>
    <property type="match status" value="1"/>
</dbReference>
<dbReference type="SMART" id="SM00112">
    <property type="entry name" value="CA"/>
    <property type="match status" value="4"/>
</dbReference>
<dbReference type="GO" id="GO:0016339">
    <property type="term" value="P:calcium-dependent cell-cell adhesion via plasma membrane cell adhesion molecules"/>
    <property type="evidence" value="ECO:0007669"/>
    <property type="project" value="TreeGrafter"/>
</dbReference>
<dbReference type="GO" id="GO:0014069">
    <property type="term" value="C:postsynaptic density"/>
    <property type="evidence" value="ECO:0007669"/>
    <property type="project" value="TreeGrafter"/>
</dbReference>
<evidence type="ECO:0000256" key="6">
    <source>
        <dbReference type="ARBA" id="ARBA00022475"/>
    </source>
</evidence>
<evidence type="ECO:0000256" key="3">
    <source>
        <dbReference type="ARBA" id="ARBA00004251"/>
    </source>
</evidence>
<evidence type="ECO:0000256" key="9">
    <source>
        <dbReference type="ARBA" id="ARBA00022723"/>
    </source>
</evidence>
<dbReference type="CDD" id="cd11304">
    <property type="entry name" value="Cadherin_repeat"/>
    <property type="match status" value="3"/>
</dbReference>
<comment type="subcellular location">
    <subcellularLocation>
        <location evidence="4">Cell junction</location>
        <location evidence="4">Adherens junction</location>
    </subcellularLocation>
    <subcellularLocation>
        <location evidence="5">Cell junction</location>
        <location evidence="5">Desmosome</location>
    </subcellularLocation>
    <subcellularLocation>
        <location evidence="1">Cell membrane</location>
        <location evidence="1">Sarcolemma</location>
    </subcellularLocation>
    <subcellularLocation>
        <location evidence="3 18">Cell membrane</location>
        <topology evidence="3 18">Single-pass type I membrane protein</topology>
    </subcellularLocation>
    <subcellularLocation>
        <location evidence="2">Cell surface</location>
    </subcellularLocation>
</comment>
<evidence type="ECO:0000256" key="4">
    <source>
        <dbReference type="ARBA" id="ARBA00004536"/>
    </source>
</evidence>
<evidence type="ECO:0000256" key="18">
    <source>
        <dbReference type="RuleBase" id="RU003318"/>
    </source>
</evidence>
<evidence type="ECO:0000256" key="12">
    <source>
        <dbReference type="ARBA" id="ARBA00022889"/>
    </source>
</evidence>
<evidence type="ECO:0000259" key="21">
    <source>
        <dbReference type="PROSITE" id="PS50268"/>
    </source>
</evidence>
<dbReference type="Pfam" id="PF01049">
    <property type="entry name" value="CADH_Y-type_LIR"/>
    <property type="match status" value="1"/>
</dbReference>
<dbReference type="GO" id="GO:0016477">
    <property type="term" value="P:cell migration"/>
    <property type="evidence" value="ECO:0007669"/>
    <property type="project" value="TreeGrafter"/>
</dbReference>
<organism evidence="22">
    <name type="scientific">Petromyzon marinus</name>
    <name type="common">Sea lamprey</name>
    <dbReference type="NCBI Taxonomy" id="7757"/>
    <lineage>
        <taxon>Eukaryota</taxon>
        <taxon>Metazoa</taxon>
        <taxon>Chordata</taxon>
        <taxon>Craniata</taxon>
        <taxon>Vertebrata</taxon>
        <taxon>Cyclostomata</taxon>
        <taxon>Hyperoartia</taxon>
        <taxon>Petromyzontiformes</taxon>
        <taxon>Petromyzontidae</taxon>
        <taxon>Petromyzon</taxon>
    </lineage>
</organism>
<evidence type="ECO:0000256" key="14">
    <source>
        <dbReference type="ARBA" id="ARBA00022989"/>
    </source>
</evidence>
<dbReference type="GO" id="GO:0007043">
    <property type="term" value="P:cell-cell junction assembly"/>
    <property type="evidence" value="ECO:0007669"/>
    <property type="project" value="TreeGrafter"/>
</dbReference>
<dbReference type="GO" id="GO:0042383">
    <property type="term" value="C:sarcolemma"/>
    <property type="evidence" value="ECO:0007669"/>
    <property type="project" value="UniProtKB-SubCell"/>
</dbReference>
<dbReference type="Gene3D" id="4.10.900.10">
    <property type="entry name" value="TCF3-CBD (Catenin binding domain)"/>
    <property type="match status" value="1"/>
</dbReference>
<dbReference type="PRINTS" id="PR00205">
    <property type="entry name" value="CADHERIN"/>
</dbReference>
<dbReference type="GO" id="GO:0016342">
    <property type="term" value="C:catenin complex"/>
    <property type="evidence" value="ECO:0007669"/>
    <property type="project" value="TreeGrafter"/>
</dbReference>
<keyword evidence="16" id="KW-0325">Glycoprotein</keyword>
<keyword evidence="12 18" id="KW-0130">Cell adhesion</keyword>
<keyword evidence="8 18" id="KW-0812">Transmembrane</keyword>
<dbReference type="GO" id="GO:0008013">
    <property type="term" value="F:beta-catenin binding"/>
    <property type="evidence" value="ECO:0007669"/>
    <property type="project" value="TreeGrafter"/>
</dbReference>
<dbReference type="GO" id="GO:0014704">
    <property type="term" value="C:intercalated disc"/>
    <property type="evidence" value="ECO:0007669"/>
    <property type="project" value="TreeGrafter"/>
</dbReference>
<comment type="function">
    <text evidence="19">Cadherins are calcium-dependent cell adhesion proteins.</text>
</comment>